<dbReference type="RefSeq" id="WP_200243303.1">
    <property type="nucleotide sequence ID" value="NZ_NRRV01000129.1"/>
</dbReference>
<organism evidence="1 2">
    <name type="scientific">Thiohalocapsa halophila</name>
    <dbReference type="NCBI Taxonomy" id="69359"/>
    <lineage>
        <taxon>Bacteria</taxon>
        <taxon>Pseudomonadati</taxon>
        <taxon>Pseudomonadota</taxon>
        <taxon>Gammaproteobacteria</taxon>
        <taxon>Chromatiales</taxon>
        <taxon>Chromatiaceae</taxon>
        <taxon>Thiohalocapsa</taxon>
    </lineage>
</organism>
<proteinExistence type="predicted"/>
<sequence>MTNHDDTSRAAAFAHCRRLLRDFGGAVPWTAIQPGFELNGERIHLGSTPRGIHRPQQMHRGVLGIKTTKPKAGRTARYDDAISDDGYFSYAFQGSDPGSRDLRLVVSC</sequence>
<evidence type="ECO:0000313" key="2">
    <source>
        <dbReference type="Proteomes" id="UP000748752"/>
    </source>
</evidence>
<evidence type="ECO:0008006" key="3">
    <source>
        <dbReference type="Google" id="ProtNLM"/>
    </source>
</evidence>
<comment type="caution">
    <text evidence="1">The sequence shown here is derived from an EMBL/GenBank/DDBJ whole genome shotgun (WGS) entry which is preliminary data.</text>
</comment>
<dbReference type="EMBL" id="NRRV01000129">
    <property type="protein sequence ID" value="MBK1633846.1"/>
    <property type="molecule type" value="Genomic_DNA"/>
</dbReference>
<protein>
    <recommendedName>
        <fullName evidence="3">Transposase</fullName>
    </recommendedName>
</protein>
<dbReference type="Proteomes" id="UP000748752">
    <property type="component" value="Unassembled WGS sequence"/>
</dbReference>
<accession>A0ABS1CPI7</accession>
<evidence type="ECO:0000313" key="1">
    <source>
        <dbReference type="EMBL" id="MBK1633846.1"/>
    </source>
</evidence>
<gene>
    <name evidence="1" type="ORF">CKO31_24565</name>
</gene>
<name>A0ABS1CPI7_9GAMM</name>
<keyword evidence="2" id="KW-1185">Reference proteome</keyword>
<reference evidence="1 2" key="1">
    <citation type="journal article" date="2020" name="Microorganisms">
        <title>Osmotic Adaptation and Compatible Solute Biosynthesis of Phototrophic Bacteria as Revealed from Genome Analyses.</title>
        <authorList>
            <person name="Imhoff J.F."/>
            <person name="Rahn T."/>
            <person name="Kunzel S."/>
            <person name="Keller A."/>
            <person name="Neulinger S.C."/>
        </authorList>
    </citation>
    <scope>NUCLEOTIDE SEQUENCE [LARGE SCALE GENOMIC DNA]</scope>
    <source>
        <strain evidence="1 2">DSM 6210</strain>
    </source>
</reference>